<dbReference type="InterPro" id="IPR026893">
    <property type="entry name" value="Tyr/Ser_Pase_IphP-type"/>
</dbReference>
<reference evidence="3" key="1">
    <citation type="journal article" date="2021" name="PeerJ">
        <title>Extensive microbial diversity within the chicken gut microbiome revealed by metagenomics and culture.</title>
        <authorList>
            <person name="Gilroy R."/>
            <person name="Ravi A."/>
            <person name="Getino M."/>
            <person name="Pursley I."/>
            <person name="Horton D.L."/>
            <person name="Alikhan N.F."/>
            <person name="Baker D."/>
            <person name="Gharbi K."/>
            <person name="Hall N."/>
            <person name="Watson M."/>
            <person name="Adriaenssens E.M."/>
            <person name="Foster-Nyarko E."/>
            <person name="Jarju S."/>
            <person name="Secka A."/>
            <person name="Antonio M."/>
            <person name="Oren A."/>
            <person name="Chaudhuri R.R."/>
            <person name="La Ragione R."/>
            <person name="Hildebrand F."/>
            <person name="Pallen M.J."/>
        </authorList>
    </citation>
    <scope>NUCLEOTIDE SEQUENCE</scope>
    <source>
        <strain evidence="3">CHK173-259</strain>
    </source>
</reference>
<feature type="signal peptide" evidence="2">
    <location>
        <begin position="1"/>
        <end position="26"/>
    </location>
</feature>
<evidence type="ECO:0000313" key="3">
    <source>
        <dbReference type="EMBL" id="HIW71473.1"/>
    </source>
</evidence>
<proteinExistence type="inferred from homology"/>
<feature type="chain" id="PRO_5038942250" evidence="2">
    <location>
        <begin position="27"/>
        <end position="262"/>
    </location>
</feature>
<evidence type="ECO:0000256" key="2">
    <source>
        <dbReference type="SAM" id="SignalP"/>
    </source>
</evidence>
<dbReference type="PANTHER" id="PTHR31126:SF1">
    <property type="entry name" value="TYROSINE SPECIFIC PROTEIN PHOSPHATASES DOMAIN-CONTAINING PROTEIN"/>
    <property type="match status" value="1"/>
</dbReference>
<sequence length="262" mass="29139">MSLQRLVVSLGCALALFGSTAAPVLAASTSSNPLQPAVSEKVNRPIHLEGAENVRDLGGYKSRYGLGLRVKSGRLLRSDSLDKLTDADVSRLTQGYNVRQIVDLRTADQIHKKPDALFEGVNYMQASILGTRSNYDNDDEGMYKDMAFKPAAKKSYHRLLTQMAKQKRGALLFHCSHGMDRTGTSAAIIYSILGVSRKDIERDYLLSNTQLNVTWAKPALLNQFFDDVQMQYGSMANYIHKGLHINRAQELAIRANYLTARK</sequence>
<dbReference type="InterPro" id="IPR029021">
    <property type="entry name" value="Prot-tyrosine_phosphatase-like"/>
</dbReference>
<reference evidence="3" key="2">
    <citation type="submission" date="2021-04" db="EMBL/GenBank/DDBJ databases">
        <authorList>
            <person name="Gilroy R."/>
        </authorList>
    </citation>
    <scope>NUCLEOTIDE SEQUENCE</scope>
    <source>
        <strain evidence="3">CHK173-259</strain>
    </source>
</reference>
<evidence type="ECO:0000256" key="1">
    <source>
        <dbReference type="ARBA" id="ARBA00009580"/>
    </source>
</evidence>
<dbReference type="PROSITE" id="PS00383">
    <property type="entry name" value="TYR_PHOSPHATASE_1"/>
    <property type="match status" value="1"/>
</dbReference>
<organism evidence="3 4">
    <name type="scientific">Candidatus Levilactobacillus faecigallinarum</name>
    <dbReference type="NCBI Taxonomy" id="2838638"/>
    <lineage>
        <taxon>Bacteria</taxon>
        <taxon>Bacillati</taxon>
        <taxon>Bacillota</taxon>
        <taxon>Bacilli</taxon>
        <taxon>Lactobacillales</taxon>
        <taxon>Lactobacillaceae</taxon>
        <taxon>Levilactobacillus</taxon>
    </lineage>
</organism>
<dbReference type="AlphaFoldDB" id="A0A9D1U437"/>
<dbReference type="Proteomes" id="UP000886822">
    <property type="component" value="Unassembled WGS sequence"/>
</dbReference>
<dbReference type="Pfam" id="PF13350">
    <property type="entry name" value="Y_phosphatase3"/>
    <property type="match status" value="1"/>
</dbReference>
<protein>
    <submittedName>
        <fullName evidence="3">Tyrosine-protein phosphatase</fullName>
    </submittedName>
</protein>
<evidence type="ECO:0000313" key="4">
    <source>
        <dbReference type="Proteomes" id="UP000886822"/>
    </source>
</evidence>
<comment type="similarity">
    <text evidence="1">Belongs to the protein-tyrosine phosphatase family.</text>
</comment>
<dbReference type="GO" id="GO:0004721">
    <property type="term" value="F:phosphoprotein phosphatase activity"/>
    <property type="evidence" value="ECO:0007669"/>
    <property type="project" value="InterPro"/>
</dbReference>
<keyword evidence="2" id="KW-0732">Signal</keyword>
<dbReference type="Gene3D" id="3.90.190.10">
    <property type="entry name" value="Protein tyrosine phosphatase superfamily"/>
    <property type="match status" value="1"/>
</dbReference>
<comment type="caution">
    <text evidence="3">The sequence shown here is derived from an EMBL/GenBank/DDBJ whole genome shotgun (WGS) entry which is preliminary data.</text>
</comment>
<dbReference type="InterPro" id="IPR016130">
    <property type="entry name" value="Tyr_Pase_AS"/>
</dbReference>
<dbReference type="PANTHER" id="PTHR31126">
    <property type="entry name" value="TYROSINE-PROTEIN PHOSPHATASE"/>
    <property type="match status" value="1"/>
</dbReference>
<name>A0A9D1U437_9LACO</name>
<gene>
    <name evidence="3" type="ORF">H9875_02475</name>
</gene>
<dbReference type="SUPFAM" id="SSF52799">
    <property type="entry name" value="(Phosphotyrosine protein) phosphatases II"/>
    <property type="match status" value="1"/>
</dbReference>
<accession>A0A9D1U437</accession>
<dbReference type="EMBL" id="DXGJ01000020">
    <property type="protein sequence ID" value="HIW71473.1"/>
    <property type="molecule type" value="Genomic_DNA"/>
</dbReference>